<dbReference type="InterPro" id="IPR036259">
    <property type="entry name" value="MFS_trans_sf"/>
</dbReference>
<dbReference type="InterPro" id="IPR020846">
    <property type="entry name" value="MFS_dom"/>
</dbReference>
<evidence type="ECO:0000256" key="8">
    <source>
        <dbReference type="SAM" id="Phobius"/>
    </source>
</evidence>
<feature type="transmembrane region" description="Helical" evidence="8">
    <location>
        <begin position="350"/>
        <end position="372"/>
    </location>
</feature>
<keyword evidence="4 8" id="KW-0812">Transmembrane</keyword>
<dbReference type="Proteomes" id="UP000799757">
    <property type="component" value="Unassembled WGS sequence"/>
</dbReference>
<proteinExistence type="inferred from homology"/>
<comment type="similarity">
    <text evidence="2 7">Belongs to the major facilitator superfamily. Sugar transporter (TC 2.A.1.1) family.</text>
</comment>
<dbReference type="PANTHER" id="PTHR48022">
    <property type="entry name" value="PLASTIDIC GLUCOSE TRANSPORTER 4"/>
    <property type="match status" value="1"/>
</dbReference>
<evidence type="ECO:0000256" key="6">
    <source>
        <dbReference type="ARBA" id="ARBA00023136"/>
    </source>
</evidence>
<sequence length="567" mass="62828">MGTTDRNASVTSANVRTQLAYKNRWRTLLHNPKILLIAFFASFGGFEYGYQQGVLGQSLVMTRFVDNFPSVVKSSSATGWLTSVLQLGGILGSLSAGVLGEVFSRKYTMFSACCWVILGSYLYCGASYHKPQMLYAGRFFTGIGVGTFSGVGPLYNAEISAPELRGLLVSFYQFATILGIMMSFWIGYGSNYIGGIGEGQSNLAWRLPSIIQGIPAILLAIGIWWLPFSPRWLVKKGRDEEALKTLSYLRNLPIEHELIQVEYKEIKAEALFEQRNFEKHFPNLAAKEKKSVWTREFAQYYQIVRTWDNFHRVSTAWIVMFNQQWSGIDAIIYYAANIFLSLGLTGGTQAVLATGITGVVFFVSTLPAMVIIDKVGRKPMLLVGSVVMFISMVVAGIMVAKFRHDWPGHAVEGWVVVAFIWVYVGAFGATWGPVSWTLVSEIFPLSIRAKGASIGASSNWLNNFAVAFFVPPMLEKWAWGTYIFFAVFLAAGMVWVHFQLPETKGATLEEMDRVFKSRTGAEDAILLAEARREVGLSMTLESDAIKAVEKGNQLSGSEKDGSHVEAV</sequence>
<dbReference type="PANTHER" id="PTHR48022:SF67">
    <property type="entry name" value="QUINATE TRANSPORTER, PUTATIVE (AFU_ORTHOLOGUE AFUA_4G14670)-RELATED"/>
    <property type="match status" value="1"/>
</dbReference>
<dbReference type="PROSITE" id="PS00217">
    <property type="entry name" value="SUGAR_TRANSPORT_2"/>
    <property type="match status" value="1"/>
</dbReference>
<keyword evidence="6 8" id="KW-0472">Membrane</keyword>
<protein>
    <submittedName>
        <fullName evidence="10">Quinate permease</fullName>
    </submittedName>
</protein>
<evidence type="ECO:0000313" key="11">
    <source>
        <dbReference type="Proteomes" id="UP000799757"/>
    </source>
</evidence>
<evidence type="ECO:0000256" key="4">
    <source>
        <dbReference type="ARBA" id="ARBA00022692"/>
    </source>
</evidence>
<feature type="transmembrane region" description="Helical" evidence="8">
    <location>
        <begin position="451"/>
        <end position="471"/>
    </location>
</feature>
<gene>
    <name evidence="10" type="ORF">K505DRAFT_379669</name>
</gene>
<dbReference type="InterPro" id="IPR005829">
    <property type="entry name" value="Sugar_transporter_CS"/>
</dbReference>
<keyword evidence="3 7" id="KW-0813">Transport</keyword>
<name>A0A6A6WTU5_9PLEO</name>
<dbReference type="GO" id="GO:0005351">
    <property type="term" value="F:carbohydrate:proton symporter activity"/>
    <property type="evidence" value="ECO:0007669"/>
    <property type="project" value="TreeGrafter"/>
</dbReference>
<evidence type="ECO:0000313" key="10">
    <source>
        <dbReference type="EMBL" id="KAF2787328.1"/>
    </source>
</evidence>
<dbReference type="GO" id="GO:0016020">
    <property type="term" value="C:membrane"/>
    <property type="evidence" value="ECO:0007669"/>
    <property type="project" value="UniProtKB-SubCell"/>
</dbReference>
<comment type="subcellular location">
    <subcellularLocation>
        <location evidence="1">Membrane</location>
        <topology evidence="1">Multi-pass membrane protein</topology>
    </subcellularLocation>
</comment>
<dbReference type="InterPro" id="IPR003663">
    <property type="entry name" value="Sugar/inositol_transpt"/>
</dbReference>
<keyword evidence="11" id="KW-1185">Reference proteome</keyword>
<dbReference type="PROSITE" id="PS00216">
    <property type="entry name" value="SUGAR_TRANSPORT_1"/>
    <property type="match status" value="1"/>
</dbReference>
<dbReference type="FunFam" id="1.20.1250.20:FF:000026">
    <property type="entry name" value="MFS quinate transporter QutD"/>
    <property type="match status" value="1"/>
</dbReference>
<dbReference type="Pfam" id="PF00083">
    <property type="entry name" value="Sugar_tr"/>
    <property type="match status" value="1"/>
</dbReference>
<feature type="transmembrane region" description="Helical" evidence="8">
    <location>
        <begin position="325"/>
        <end position="344"/>
    </location>
</feature>
<evidence type="ECO:0000256" key="1">
    <source>
        <dbReference type="ARBA" id="ARBA00004141"/>
    </source>
</evidence>
<dbReference type="OrthoDB" id="8120565at2759"/>
<dbReference type="NCBIfam" id="TIGR00879">
    <property type="entry name" value="SP"/>
    <property type="match status" value="1"/>
</dbReference>
<feature type="transmembrane region" description="Helical" evidence="8">
    <location>
        <begin position="414"/>
        <end position="439"/>
    </location>
</feature>
<evidence type="ECO:0000256" key="3">
    <source>
        <dbReference type="ARBA" id="ARBA00022448"/>
    </source>
</evidence>
<feature type="transmembrane region" description="Helical" evidence="8">
    <location>
        <begin position="477"/>
        <end position="498"/>
    </location>
</feature>
<dbReference type="InterPro" id="IPR005828">
    <property type="entry name" value="MFS_sugar_transport-like"/>
</dbReference>
<feature type="domain" description="Major facilitator superfamily (MFS) profile" evidence="9">
    <location>
        <begin position="37"/>
        <end position="504"/>
    </location>
</feature>
<dbReference type="SUPFAM" id="SSF103473">
    <property type="entry name" value="MFS general substrate transporter"/>
    <property type="match status" value="1"/>
</dbReference>
<feature type="transmembrane region" description="Helical" evidence="8">
    <location>
        <begin position="34"/>
        <end position="51"/>
    </location>
</feature>
<evidence type="ECO:0000256" key="7">
    <source>
        <dbReference type="RuleBase" id="RU003346"/>
    </source>
</evidence>
<dbReference type="Gene3D" id="1.20.1250.20">
    <property type="entry name" value="MFS general substrate transporter like domains"/>
    <property type="match status" value="1"/>
</dbReference>
<evidence type="ECO:0000256" key="2">
    <source>
        <dbReference type="ARBA" id="ARBA00010992"/>
    </source>
</evidence>
<feature type="transmembrane region" description="Helical" evidence="8">
    <location>
        <begin position="135"/>
        <end position="155"/>
    </location>
</feature>
<evidence type="ECO:0000256" key="5">
    <source>
        <dbReference type="ARBA" id="ARBA00022989"/>
    </source>
</evidence>
<feature type="transmembrane region" description="Helical" evidence="8">
    <location>
        <begin position="207"/>
        <end position="228"/>
    </location>
</feature>
<feature type="transmembrane region" description="Helical" evidence="8">
    <location>
        <begin position="107"/>
        <end position="129"/>
    </location>
</feature>
<dbReference type="EMBL" id="MU002332">
    <property type="protein sequence ID" value="KAF2787328.1"/>
    <property type="molecule type" value="Genomic_DNA"/>
</dbReference>
<organism evidence="10 11">
    <name type="scientific">Melanomma pulvis-pyrius CBS 109.77</name>
    <dbReference type="NCBI Taxonomy" id="1314802"/>
    <lineage>
        <taxon>Eukaryota</taxon>
        <taxon>Fungi</taxon>
        <taxon>Dikarya</taxon>
        <taxon>Ascomycota</taxon>
        <taxon>Pezizomycotina</taxon>
        <taxon>Dothideomycetes</taxon>
        <taxon>Pleosporomycetidae</taxon>
        <taxon>Pleosporales</taxon>
        <taxon>Melanommataceae</taxon>
        <taxon>Melanomma</taxon>
    </lineage>
</organism>
<accession>A0A6A6WTU5</accession>
<dbReference type="AlphaFoldDB" id="A0A6A6WTU5"/>
<feature type="transmembrane region" description="Helical" evidence="8">
    <location>
        <begin position="379"/>
        <end position="402"/>
    </location>
</feature>
<dbReference type="PRINTS" id="PR00171">
    <property type="entry name" value="SUGRTRNSPORT"/>
</dbReference>
<evidence type="ECO:0000259" key="9">
    <source>
        <dbReference type="PROSITE" id="PS50850"/>
    </source>
</evidence>
<feature type="transmembrane region" description="Helical" evidence="8">
    <location>
        <begin position="167"/>
        <end position="187"/>
    </location>
</feature>
<feature type="transmembrane region" description="Helical" evidence="8">
    <location>
        <begin position="77"/>
        <end position="100"/>
    </location>
</feature>
<reference evidence="10" key="1">
    <citation type="journal article" date="2020" name="Stud. Mycol.">
        <title>101 Dothideomycetes genomes: a test case for predicting lifestyles and emergence of pathogens.</title>
        <authorList>
            <person name="Haridas S."/>
            <person name="Albert R."/>
            <person name="Binder M."/>
            <person name="Bloem J."/>
            <person name="Labutti K."/>
            <person name="Salamov A."/>
            <person name="Andreopoulos B."/>
            <person name="Baker S."/>
            <person name="Barry K."/>
            <person name="Bills G."/>
            <person name="Bluhm B."/>
            <person name="Cannon C."/>
            <person name="Castanera R."/>
            <person name="Culley D."/>
            <person name="Daum C."/>
            <person name="Ezra D."/>
            <person name="Gonzalez J."/>
            <person name="Henrissat B."/>
            <person name="Kuo A."/>
            <person name="Liang C."/>
            <person name="Lipzen A."/>
            <person name="Lutzoni F."/>
            <person name="Magnuson J."/>
            <person name="Mondo S."/>
            <person name="Nolan M."/>
            <person name="Ohm R."/>
            <person name="Pangilinan J."/>
            <person name="Park H.-J."/>
            <person name="Ramirez L."/>
            <person name="Alfaro M."/>
            <person name="Sun H."/>
            <person name="Tritt A."/>
            <person name="Yoshinaga Y."/>
            <person name="Zwiers L.-H."/>
            <person name="Turgeon B."/>
            <person name="Goodwin S."/>
            <person name="Spatafora J."/>
            <person name="Crous P."/>
            <person name="Grigoriev I."/>
        </authorList>
    </citation>
    <scope>NUCLEOTIDE SEQUENCE</scope>
    <source>
        <strain evidence="10">CBS 109.77</strain>
    </source>
</reference>
<keyword evidence="5 8" id="KW-1133">Transmembrane helix</keyword>
<dbReference type="InterPro" id="IPR050360">
    <property type="entry name" value="MFS_Sugar_Transporters"/>
</dbReference>
<dbReference type="PROSITE" id="PS50850">
    <property type="entry name" value="MFS"/>
    <property type="match status" value="1"/>
</dbReference>